<dbReference type="InterPro" id="IPR006311">
    <property type="entry name" value="TAT_signal"/>
</dbReference>
<dbReference type="AlphaFoldDB" id="A0A9W6KZ62"/>
<feature type="domain" description="AB hydrolase-1" evidence="2">
    <location>
        <begin position="72"/>
        <end position="333"/>
    </location>
</feature>
<organism evidence="3 4">
    <name type="scientific">Pseudonocardia halophobica</name>
    <dbReference type="NCBI Taxonomy" id="29401"/>
    <lineage>
        <taxon>Bacteria</taxon>
        <taxon>Bacillati</taxon>
        <taxon>Actinomycetota</taxon>
        <taxon>Actinomycetes</taxon>
        <taxon>Pseudonocardiales</taxon>
        <taxon>Pseudonocardiaceae</taxon>
        <taxon>Pseudonocardia</taxon>
    </lineage>
</organism>
<evidence type="ECO:0000313" key="4">
    <source>
        <dbReference type="Proteomes" id="UP001143463"/>
    </source>
</evidence>
<evidence type="ECO:0000256" key="1">
    <source>
        <dbReference type="SAM" id="SignalP"/>
    </source>
</evidence>
<sequence>MPFPRRARLVAGLAAAAAAVAATALLAPAAAADQTDHPAACRTVRVPVTILGGAGDVAGTLCGPLDASVVQVLVHGYTYGQYYWDLPYEPDTYSYVRHASEAGQATLNIDRIGTGDSSHPLSATLTYDNHADAVHQVIQAVRRGDLGGHFEKVVLVGHSYGSVTAYLEAGRYQDVDGVIATGGGHKLNAVTLATDVAANTVPVALDPKYRDAGLDPGYMTTRPGSRGVFYHLPNADPAVVALDEELKGTGNDLELATAATFLTRTESTAINVPVLTVNGSEDSIFCSAGASDCSSADALATQEAGYFGPGATSEAFVVPGGGHDVNLERTAPLAYDAMTAFVLRHFGR</sequence>
<feature type="chain" id="PRO_5040737514" evidence="1">
    <location>
        <begin position="33"/>
        <end position="348"/>
    </location>
</feature>
<dbReference type="PANTHER" id="PTHR42886">
    <property type="entry name" value="RE40534P-RELATED"/>
    <property type="match status" value="1"/>
</dbReference>
<feature type="signal peptide" evidence="1">
    <location>
        <begin position="1"/>
        <end position="32"/>
    </location>
</feature>
<keyword evidence="3" id="KW-0378">Hydrolase</keyword>
<dbReference type="InterPro" id="IPR000073">
    <property type="entry name" value="AB_hydrolase_1"/>
</dbReference>
<dbReference type="GO" id="GO:0016787">
    <property type="term" value="F:hydrolase activity"/>
    <property type="evidence" value="ECO:0007669"/>
    <property type="project" value="UniProtKB-KW"/>
</dbReference>
<evidence type="ECO:0000313" key="3">
    <source>
        <dbReference type="EMBL" id="GLL09810.1"/>
    </source>
</evidence>
<comment type="caution">
    <text evidence="3">The sequence shown here is derived from an EMBL/GenBank/DDBJ whole genome shotgun (WGS) entry which is preliminary data.</text>
</comment>
<protein>
    <submittedName>
        <fullName evidence="3">Alpha/beta hydrolase</fullName>
    </submittedName>
</protein>
<dbReference type="Pfam" id="PF12697">
    <property type="entry name" value="Abhydrolase_6"/>
    <property type="match status" value="1"/>
</dbReference>
<dbReference type="EMBL" id="BSFQ01000003">
    <property type="protein sequence ID" value="GLL09810.1"/>
    <property type="molecule type" value="Genomic_DNA"/>
</dbReference>
<accession>A0A9W6KZ62</accession>
<keyword evidence="1" id="KW-0732">Signal</keyword>
<dbReference type="PANTHER" id="PTHR42886:SF87">
    <property type="entry name" value="AB HYDROLASE-1 DOMAIN-CONTAINING PROTEIN"/>
    <property type="match status" value="1"/>
</dbReference>
<reference evidence="3" key="1">
    <citation type="journal article" date="2014" name="Int. J. Syst. Evol. Microbiol.">
        <title>Complete genome sequence of Corynebacterium casei LMG S-19264T (=DSM 44701T), isolated from a smear-ripened cheese.</title>
        <authorList>
            <consortium name="US DOE Joint Genome Institute (JGI-PGF)"/>
            <person name="Walter F."/>
            <person name="Albersmeier A."/>
            <person name="Kalinowski J."/>
            <person name="Ruckert C."/>
        </authorList>
    </citation>
    <scope>NUCLEOTIDE SEQUENCE</scope>
    <source>
        <strain evidence="3">VKM Ac-1069</strain>
    </source>
</reference>
<evidence type="ECO:0000259" key="2">
    <source>
        <dbReference type="Pfam" id="PF12697"/>
    </source>
</evidence>
<reference evidence="3" key="2">
    <citation type="submission" date="2023-01" db="EMBL/GenBank/DDBJ databases">
        <authorList>
            <person name="Sun Q."/>
            <person name="Evtushenko L."/>
        </authorList>
    </citation>
    <scope>NUCLEOTIDE SEQUENCE</scope>
    <source>
        <strain evidence="3">VKM Ac-1069</strain>
    </source>
</reference>
<keyword evidence="4" id="KW-1185">Reference proteome</keyword>
<dbReference type="SUPFAM" id="SSF53474">
    <property type="entry name" value="alpha/beta-Hydrolases"/>
    <property type="match status" value="1"/>
</dbReference>
<gene>
    <name evidence="3" type="ORF">GCM10017577_09500</name>
</gene>
<name>A0A9W6KZ62_9PSEU</name>
<proteinExistence type="predicted"/>
<dbReference type="RefSeq" id="WP_037043747.1">
    <property type="nucleotide sequence ID" value="NZ_BAAAUZ010000011.1"/>
</dbReference>
<dbReference type="Gene3D" id="3.40.50.1820">
    <property type="entry name" value="alpha/beta hydrolase"/>
    <property type="match status" value="1"/>
</dbReference>
<dbReference type="PROSITE" id="PS51318">
    <property type="entry name" value="TAT"/>
    <property type="match status" value="1"/>
</dbReference>
<dbReference type="InterPro" id="IPR029058">
    <property type="entry name" value="AB_hydrolase_fold"/>
</dbReference>
<dbReference type="Proteomes" id="UP001143463">
    <property type="component" value="Unassembled WGS sequence"/>
</dbReference>